<dbReference type="OrthoDB" id="20872at2759"/>
<gene>
    <name evidence="1" type="ORF">PROQFM164_S02g001273</name>
</gene>
<accession>W6Q3E3</accession>
<evidence type="ECO:0000313" key="2">
    <source>
        <dbReference type="Proteomes" id="UP000030686"/>
    </source>
</evidence>
<sequence length="161" mass="18315">MTQSNARTLPKLPAEAIRLAHLLDSFFKTNKTWTGLSHPDQRVLIGFIAQKYDMGSTLAANHITRYPRIWAREEHRVTEAIQKTVDLASPLLDGSLRSVLKAKSIFDMPVKLMELIVSDLSDSELSNLCRANRDLYLSGWLSRRGMQDLRAFERSLQGNME</sequence>
<dbReference type="EMBL" id="HG792016">
    <property type="protein sequence ID" value="CDM31123.1"/>
    <property type="molecule type" value="Genomic_DNA"/>
</dbReference>
<name>W6Q3E3_PENRF</name>
<evidence type="ECO:0000313" key="1">
    <source>
        <dbReference type="EMBL" id="CDM31123.1"/>
    </source>
</evidence>
<dbReference type="Proteomes" id="UP000030686">
    <property type="component" value="Unassembled WGS sequence"/>
</dbReference>
<dbReference type="AlphaFoldDB" id="W6Q3E3"/>
<reference evidence="1" key="1">
    <citation type="journal article" date="2014" name="Nat. Commun.">
        <title>Multiple recent horizontal transfers of a large genomic region in cheese making fungi.</title>
        <authorList>
            <person name="Cheeseman K."/>
            <person name="Ropars J."/>
            <person name="Renault P."/>
            <person name="Dupont J."/>
            <person name="Gouzy J."/>
            <person name="Branca A."/>
            <person name="Abraham A.L."/>
            <person name="Ceppi M."/>
            <person name="Conseiller E."/>
            <person name="Debuchy R."/>
            <person name="Malagnac F."/>
            <person name="Goarin A."/>
            <person name="Silar P."/>
            <person name="Lacoste S."/>
            <person name="Sallet E."/>
            <person name="Bensimon A."/>
            <person name="Giraud T."/>
            <person name="Brygoo Y."/>
        </authorList>
    </citation>
    <scope>NUCLEOTIDE SEQUENCE [LARGE SCALE GENOMIC DNA]</scope>
    <source>
        <strain evidence="1">FM164</strain>
    </source>
</reference>
<protein>
    <submittedName>
        <fullName evidence="1">Genomic scaffold, ProqFM164S02</fullName>
    </submittedName>
</protein>
<organism evidence="1 2">
    <name type="scientific">Penicillium roqueforti (strain FM164)</name>
    <dbReference type="NCBI Taxonomy" id="1365484"/>
    <lineage>
        <taxon>Eukaryota</taxon>
        <taxon>Fungi</taxon>
        <taxon>Dikarya</taxon>
        <taxon>Ascomycota</taxon>
        <taxon>Pezizomycotina</taxon>
        <taxon>Eurotiomycetes</taxon>
        <taxon>Eurotiomycetidae</taxon>
        <taxon>Eurotiales</taxon>
        <taxon>Aspergillaceae</taxon>
        <taxon>Penicillium</taxon>
    </lineage>
</organism>
<keyword evidence="2" id="KW-1185">Reference proteome</keyword>
<proteinExistence type="predicted"/>
<dbReference type="STRING" id="1365484.W6Q3E3"/>